<keyword evidence="3" id="KW-0813">Transport</keyword>
<evidence type="ECO:0000256" key="2">
    <source>
        <dbReference type="ARBA" id="ARBA00005814"/>
    </source>
</evidence>
<reference evidence="8" key="2">
    <citation type="submission" date="2010-05" db="EMBL/GenBank/DDBJ databases">
        <authorList>
            <person name="Almeida L.G."/>
            <person name="Nicolas M.F."/>
            <person name="Souza R.C."/>
            <person name="Vasconcelos A.T.R."/>
        </authorList>
    </citation>
    <scope>NUCLEOTIDE SEQUENCE</scope>
</reference>
<dbReference type="HOGENOM" id="CLU_2017108_0_0_1"/>
<accession>W5JMV5</accession>
<keyword evidence="10" id="KW-1185">Reference proteome</keyword>
<dbReference type="AlphaFoldDB" id="W5JMV5"/>
<dbReference type="PANTHER" id="PTHR48041">
    <property type="entry name" value="ABC TRANSPORTER G FAMILY MEMBER 28"/>
    <property type="match status" value="1"/>
</dbReference>
<dbReference type="GO" id="GO:0042626">
    <property type="term" value="F:ATPase-coupled transmembrane transporter activity"/>
    <property type="evidence" value="ECO:0007669"/>
    <property type="project" value="TreeGrafter"/>
</dbReference>
<reference evidence="8 10" key="1">
    <citation type="journal article" date="2010" name="BMC Genomics">
        <title>Combination of measures distinguishes pre-miRNAs from other stem-loops in the genome of the newly sequenced Anopheles darlingi.</title>
        <authorList>
            <person name="Mendes N.D."/>
            <person name="Freitas A.T."/>
            <person name="Vasconcelos A.T."/>
            <person name="Sagot M.F."/>
        </authorList>
    </citation>
    <scope>NUCLEOTIDE SEQUENCE</scope>
</reference>
<evidence type="ECO:0000313" key="8">
    <source>
        <dbReference type="EMBL" id="ETN65712.1"/>
    </source>
</evidence>
<dbReference type="InterPro" id="IPR027417">
    <property type="entry name" value="P-loop_NTPase"/>
</dbReference>
<keyword evidence="5" id="KW-1133">Transmembrane helix</keyword>
<evidence type="ECO:0000256" key="1">
    <source>
        <dbReference type="ARBA" id="ARBA00004141"/>
    </source>
</evidence>
<dbReference type="InterPro" id="IPR003439">
    <property type="entry name" value="ABC_transporter-like_ATP-bd"/>
</dbReference>
<gene>
    <name evidence="8" type="ORF">AND_002512</name>
</gene>
<keyword evidence="4" id="KW-0812">Transmembrane</keyword>
<dbReference type="InterPro" id="IPR050352">
    <property type="entry name" value="ABCG_transporters"/>
</dbReference>
<dbReference type="PANTHER" id="PTHR48041:SF105">
    <property type="entry name" value="FI02074P"/>
    <property type="match status" value="1"/>
</dbReference>
<dbReference type="eggNOG" id="KOG0061">
    <property type="taxonomic scope" value="Eukaryota"/>
</dbReference>
<evidence type="ECO:0000256" key="6">
    <source>
        <dbReference type="ARBA" id="ARBA00023136"/>
    </source>
</evidence>
<dbReference type="GO" id="GO:0005886">
    <property type="term" value="C:plasma membrane"/>
    <property type="evidence" value="ECO:0007669"/>
    <property type="project" value="TreeGrafter"/>
</dbReference>
<dbReference type="VEuPathDB" id="VectorBase:ADAC002512"/>
<evidence type="ECO:0000256" key="3">
    <source>
        <dbReference type="ARBA" id="ARBA00022448"/>
    </source>
</evidence>
<dbReference type="GO" id="GO:0016887">
    <property type="term" value="F:ATP hydrolysis activity"/>
    <property type="evidence" value="ECO:0007669"/>
    <property type="project" value="InterPro"/>
</dbReference>
<dbReference type="Pfam" id="PF00005">
    <property type="entry name" value="ABC_tran"/>
    <property type="match status" value="1"/>
</dbReference>
<sequence length="123" mass="13399">MKDVEFQDIEYTVNVRKSFLSESQKQTILKGVSGVFRHGQLTAIMGPSGAGKSSLLNAISGYRIAVGFEFSGTGAAHINRLCTAVNLRMQHHRQPIADLAACQRSTAPAPSPQLLQHKFSFNL</sequence>
<dbReference type="EMBL" id="ADMH02000596">
    <property type="protein sequence ID" value="ETN65712.1"/>
    <property type="molecule type" value="Genomic_DNA"/>
</dbReference>
<dbReference type="VEuPathDB" id="VectorBase:ADAR2_006810"/>
<comment type="subcellular location">
    <subcellularLocation>
        <location evidence="1">Membrane</location>
        <topology evidence="1">Multi-pass membrane protein</topology>
    </subcellularLocation>
</comment>
<evidence type="ECO:0000256" key="5">
    <source>
        <dbReference type="ARBA" id="ARBA00022989"/>
    </source>
</evidence>
<reference evidence="9" key="4">
    <citation type="submission" date="2015-06" db="UniProtKB">
        <authorList>
            <consortium name="EnsemblMetazoa"/>
        </authorList>
    </citation>
    <scope>IDENTIFICATION</scope>
</reference>
<dbReference type="Gene3D" id="3.40.50.300">
    <property type="entry name" value="P-loop containing nucleotide triphosphate hydrolases"/>
    <property type="match status" value="1"/>
</dbReference>
<evidence type="ECO:0000313" key="9">
    <source>
        <dbReference type="EnsemblMetazoa" id="ADAC002512-PA"/>
    </source>
</evidence>
<comment type="similarity">
    <text evidence="2">Belongs to the ABC transporter superfamily. ABCG family. Eye pigment precursor importer (TC 3.A.1.204) subfamily.</text>
</comment>
<protein>
    <recommendedName>
        <fullName evidence="7">ABC transporter domain-containing protein</fullName>
    </recommendedName>
</protein>
<dbReference type="GO" id="GO:0005524">
    <property type="term" value="F:ATP binding"/>
    <property type="evidence" value="ECO:0007669"/>
    <property type="project" value="InterPro"/>
</dbReference>
<evidence type="ECO:0000313" key="10">
    <source>
        <dbReference type="Proteomes" id="UP000000673"/>
    </source>
</evidence>
<reference evidence="8" key="3">
    <citation type="journal article" date="2013" name="Nucleic Acids Res.">
        <title>The genome of Anopheles darlingi, the main neotropical malaria vector.</title>
        <authorList>
            <person name="Marinotti O."/>
            <person name="Cerqueira G.C."/>
            <person name="de Almeida L.G."/>
            <person name="Ferro M.I."/>
            <person name="Loreto E.L."/>
            <person name="Zaha A."/>
            <person name="Teixeira S.M."/>
            <person name="Wespiser A.R."/>
            <person name="Almeida E Silva A."/>
            <person name="Schlindwein A.D."/>
            <person name="Pacheco A.C."/>
            <person name="Silva A.L."/>
            <person name="Graveley B.R."/>
            <person name="Walenz B.P."/>
            <person name="Lima Bde A."/>
            <person name="Ribeiro C.A."/>
            <person name="Nunes-Silva C.G."/>
            <person name="de Carvalho C.R."/>
            <person name="Soares C.M."/>
            <person name="de Menezes C.B."/>
            <person name="Matiolli C."/>
            <person name="Caffrey D."/>
            <person name="Araujo D.A."/>
            <person name="de Oliveira D.M."/>
            <person name="Golenbock D."/>
            <person name="Grisard E.C."/>
            <person name="Fantinatti-Garboggini F."/>
            <person name="de Carvalho F.M."/>
            <person name="Barcellos F.G."/>
            <person name="Prosdocimi F."/>
            <person name="May G."/>
            <person name="Azevedo Junior G.M."/>
            <person name="Guimaraes G.M."/>
            <person name="Goldman G.H."/>
            <person name="Padilha I.Q."/>
            <person name="Batista Jda S."/>
            <person name="Ferro J.A."/>
            <person name="Ribeiro J.M."/>
            <person name="Fietto J.L."/>
            <person name="Dabbas K.M."/>
            <person name="Cerdeira L."/>
            <person name="Agnez-Lima L.F."/>
            <person name="Brocchi M."/>
            <person name="de Carvalho M.O."/>
            <person name="Teixeira Mde M."/>
            <person name="Diniz Maia Mde M."/>
            <person name="Goldman M.H."/>
            <person name="Cruz Schneider M.P."/>
            <person name="Felipe M.S."/>
            <person name="Hungria M."/>
            <person name="Nicolas M.F."/>
            <person name="Pereira M."/>
            <person name="Montes M.A."/>
            <person name="Cantao M.E."/>
            <person name="Vincentz M."/>
            <person name="Rafael M.S."/>
            <person name="Silverman N."/>
            <person name="Stoco P.H."/>
            <person name="Souza R.C."/>
            <person name="Vicentini R."/>
            <person name="Gazzinelli R.T."/>
            <person name="Neves Rde O."/>
            <person name="Silva R."/>
            <person name="Astolfi-Filho S."/>
            <person name="Maciel T.E."/>
            <person name="Urmenyi T.P."/>
            <person name="Tadei W.P."/>
            <person name="Camargo E.P."/>
            <person name="de Vasconcelos A.T."/>
        </authorList>
    </citation>
    <scope>NUCLEOTIDE SEQUENCE</scope>
</reference>
<proteinExistence type="inferred from homology"/>
<evidence type="ECO:0000259" key="7">
    <source>
        <dbReference type="Pfam" id="PF00005"/>
    </source>
</evidence>
<dbReference type="EnsemblMetazoa" id="ADAC002512-RA">
    <property type="protein sequence ID" value="ADAC002512-PA"/>
    <property type="gene ID" value="ADAC002512"/>
</dbReference>
<evidence type="ECO:0000256" key="4">
    <source>
        <dbReference type="ARBA" id="ARBA00022692"/>
    </source>
</evidence>
<dbReference type="STRING" id="43151.W5JMV5"/>
<organism evidence="8">
    <name type="scientific">Anopheles darlingi</name>
    <name type="common">Mosquito</name>
    <dbReference type="NCBI Taxonomy" id="43151"/>
    <lineage>
        <taxon>Eukaryota</taxon>
        <taxon>Metazoa</taxon>
        <taxon>Ecdysozoa</taxon>
        <taxon>Arthropoda</taxon>
        <taxon>Hexapoda</taxon>
        <taxon>Insecta</taxon>
        <taxon>Pterygota</taxon>
        <taxon>Neoptera</taxon>
        <taxon>Endopterygota</taxon>
        <taxon>Diptera</taxon>
        <taxon>Nematocera</taxon>
        <taxon>Culicoidea</taxon>
        <taxon>Culicidae</taxon>
        <taxon>Anophelinae</taxon>
        <taxon>Anopheles</taxon>
    </lineage>
</organism>
<name>W5JMV5_ANODA</name>
<dbReference type="SUPFAM" id="SSF52540">
    <property type="entry name" value="P-loop containing nucleoside triphosphate hydrolases"/>
    <property type="match status" value="1"/>
</dbReference>
<keyword evidence="6" id="KW-0472">Membrane</keyword>
<dbReference type="Proteomes" id="UP000000673">
    <property type="component" value="Unassembled WGS sequence"/>
</dbReference>
<feature type="domain" description="ABC transporter" evidence="7">
    <location>
        <begin position="29"/>
        <end position="62"/>
    </location>
</feature>